<protein>
    <recommendedName>
        <fullName evidence="3">RNA polymerase II assembly factor Rtp1 C-terminal domain-containing protein</fullName>
    </recommendedName>
</protein>
<dbReference type="STRING" id="2282107.A0A286UPA0"/>
<dbReference type="AlphaFoldDB" id="A0A286UPA0"/>
<reference evidence="4 5" key="1">
    <citation type="journal article" date="2017" name="Mol. Ecol.">
        <title>Comparative and population genomic landscape of Phellinus noxius: A hypervariable fungus causing root rot in trees.</title>
        <authorList>
            <person name="Chung C.L."/>
            <person name="Lee T.J."/>
            <person name="Akiba M."/>
            <person name="Lee H.H."/>
            <person name="Kuo T.H."/>
            <person name="Liu D."/>
            <person name="Ke H.M."/>
            <person name="Yokoi T."/>
            <person name="Roa M.B."/>
            <person name="Lu M.J."/>
            <person name="Chang Y.Y."/>
            <person name="Ann P.J."/>
            <person name="Tsai J.N."/>
            <person name="Chen C.Y."/>
            <person name="Tzean S.S."/>
            <person name="Ota Y."/>
            <person name="Hattori T."/>
            <person name="Sahashi N."/>
            <person name="Liou R.F."/>
            <person name="Kikuchi T."/>
            <person name="Tsai I.J."/>
        </authorList>
    </citation>
    <scope>NUCLEOTIDE SEQUENCE [LARGE SCALE GENOMIC DNA]</scope>
    <source>
        <strain evidence="4 5">FFPRI411160</strain>
    </source>
</reference>
<feature type="domain" description="RNA polymerase II assembly factor Rtp1 C-terminal" evidence="3">
    <location>
        <begin position="753"/>
        <end position="909"/>
    </location>
</feature>
<accession>A0A286UPA0</accession>
<sequence length="1139" mass="125441">MSSLQQSRTWSETASLSQILKAESLLNGDKSEKKTTNPSGFVDILLTRLRKFDELIDGTERYRVLDLENLKIDTAFASLYVLERVHNILSEHDTNTSAAPLIGTKDMAQLRTTLSVVYGWGTELLLKRILGSLPNKSPPRVPPGAQIIDLTSTHENYELLLNIINRLLVIVFPDEGSQSKTTFVTASILSRDFSNLLRSCICLAWLPKGVDNRVPNAGSLKPYVERLLSRVPPSLAIASLGQILSKPGTMPKYAAKTCSILLSLQLQRPAGVAGLLSATFGEDPTETDAPLAKLESVAKIMNVPPNNIPHEIYYAMIMPRLMYLLSPSMEKKTPPTHKRAAAFALSRMILASLEAEDPTVDIRQLIINWSLLDAFRTQDRKTVLPQSDVHEKMEKAHEIVLTSGSFLPTSAILTLSTILTNTDPSPELISTLVQPIVPQLYSLYEHLQNSKAVDPVLLETTEGLLSTWARAATRSEAVEILWEIIDGEAWDWDVGEDGDLCITQRTSELPSLTLSQLADLQEGKVDDEEEENTLGMKPDPLKFAQFLKKIERDDVSSAIYLKTIDAQVKSDTTDNPLRKLKLLKLSMQISTHVDKSIPEDSPLKKPDVMRMLMFIKLSLDQDKTIKKAGTNQKLSLESLRLVSDDDEDDDEGDSDDEDLAPGLEGIDRREHLSVTAINLLLALLQENSDLSPRTVPLLNEIYSYLEPLANSDSDALRPRAREARLVLTARIASSTPTKVSKPTDEEEKPQEKYQRALKLLQDPLLPVRAHGLLLLRELVSPAKRVSSRSQEKPGNLHSGAGAKHGVVMSVAQGAQVAPPSVDQTLVPSILSIFLQSIQDEDSYIFLNSVQGLAAMVDGFGKEVLRGLISEYAKGPSGTSNSSETMPVRELDMRIRVGEALGQVIRRCGSALGNYVDILVPPIFSIVRGVHFPTTLRTSAVSLLATAVDTYILALSMYAADLLTAMVDLIQVESVAAQSKAKLENKGIDTENEAGASSSESNRKVTKVGEKISNGKQDTKGKRVESANGLKDRASLDNENIKDEEDIYQNTMDSQPTSSNPKFPPLRRAALHLLSLFARAMTKQIYDHNEVPIDISGLVLRRGKTTMEYISVTDVDDVVRVMARETGEQLEQLQKALVGL</sequence>
<feature type="compositionally biased region" description="Acidic residues" evidence="2">
    <location>
        <begin position="644"/>
        <end position="659"/>
    </location>
</feature>
<keyword evidence="5" id="KW-1185">Reference proteome</keyword>
<dbReference type="InterPro" id="IPR019451">
    <property type="entry name" value="Rtp1_C1"/>
</dbReference>
<evidence type="ECO:0000256" key="2">
    <source>
        <dbReference type="SAM" id="MobiDB-lite"/>
    </source>
</evidence>
<evidence type="ECO:0000259" key="3">
    <source>
        <dbReference type="Pfam" id="PF10363"/>
    </source>
</evidence>
<gene>
    <name evidence="4" type="ORF">PNOK_0402700</name>
</gene>
<evidence type="ECO:0000313" key="4">
    <source>
        <dbReference type="EMBL" id="PAV21400.1"/>
    </source>
</evidence>
<dbReference type="OrthoDB" id="39591at2759"/>
<dbReference type="PANTHER" id="PTHR20959:SF1">
    <property type="entry name" value="TRANSPORT AND GOLGI ORGANIZATION PROTEIN 6 HOMOLOG"/>
    <property type="match status" value="1"/>
</dbReference>
<name>A0A286UPA0_9AGAM</name>
<feature type="compositionally biased region" description="Basic and acidic residues" evidence="2">
    <location>
        <begin position="1016"/>
        <end position="1035"/>
    </location>
</feature>
<comment type="caution">
    <text evidence="4">The sequence shown here is derived from an EMBL/GenBank/DDBJ whole genome shotgun (WGS) entry which is preliminary data.</text>
</comment>
<dbReference type="InterPro" id="IPR016024">
    <property type="entry name" value="ARM-type_fold"/>
</dbReference>
<dbReference type="PANTHER" id="PTHR20959">
    <property type="entry name" value="TRANSPORT AND GOLGI ORGANIZATION PROTEIN 6 FAMILY MEMBER"/>
    <property type="match status" value="1"/>
</dbReference>
<dbReference type="Proteomes" id="UP000217199">
    <property type="component" value="Unassembled WGS sequence"/>
</dbReference>
<feature type="region of interest" description="Disordered" evidence="2">
    <location>
        <begin position="640"/>
        <end position="664"/>
    </location>
</feature>
<evidence type="ECO:0000256" key="1">
    <source>
        <dbReference type="ARBA" id="ARBA00005724"/>
    </source>
</evidence>
<dbReference type="InterPro" id="IPR039600">
    <property type="entry name" value="TANGO6/Rtp1"/>
</dbReference>
<organism evidence="4 5">
    <name type="scientific">Pyrrhoderma noxium</name>
    <dbReference type="NCBI Taxonomy" id="2282107"/>
    <lineage>
        <taxon>Eukaryota</taxon>
        <taxon>Fungi</taxon>
        <taxon>Dikarya</taxon>
        <taxon>Basidiomycota</taxon>
        <taxon>Agaricomycotina</taxon>
        <taxon>Agaricomycetes</taxon>
        <taxon>Hymenochaetales</taxon>
        <taxon>Hymenochaetaceae</taxon>
        <taxon>Pyrrhoderma</taxon>
    </lineage>
</organism>
<dbReference type="InterPro" id="IPR011989">
    <property type="entry name" value="ARM-like"/>
</dbReference>
<dbReference type="InParanoid" id="A0A286UPA0"/>
<dbReference type="Gene3D" id="1.25.10.10">
    <property type="entry name" value="Leucine-rich Repeat Variant"/>
    <property type="match status" value="1"/>
</dbReference>
<comment type="similarity">
    <text evidence="1">Belongs to the Tango6 family.</text>
</comment>
<proteinExistence type="inferred from homology"/>
<evidence type="ECO:0000313" key="5">
    <source>
        <dbReference type="Proteomes" id="UP000217199"/>
    </source>
</evidence>
<dbReference type="EMBL" id="NBII01000003">
    <property type="protein sequence ID" value="PAV21400.1"/>
    <property type="molecule type" value="Genomic_DNA"/>
</dbReference>
<feature type="region of interest" description="Disordered" evidence="2">
    <location>
        <begin position="987"/>
        <end position="1035"/>
    </location>
</feature>
<dbReference type="SUPFAM" id="SSF48371">
    <property type="entry name" value="ARM repeat"/>
    <property type="match status" value="1"/>
</dbReference>
<dbReference type="GO" id="GO:0009306">
    <property type="term" value="P:protein secretion"/>
    <property type="evidence" value="ECO:0007669"/>
    <property type="project" value="TreeGrafter"/>
</dbReference>
<dbReference type="Pfam" id="PF10363">
    <property type="entry name" value="RTP1_C1"/>
    <property type="match status" value="1"/>
</dbReference>
<feature type="compositionally biased region" description="Basic and acidic residues" evidence="2">
    <location>
        <begin position="1000"/>
        <end position="1009"/>
    </location>
</feature>